<dbReference type="EMBL" id="JACAQE010000001">
    <property type="protein sequence ID" value="NWC12772.1"/>
    <property type="molecule type" value="Genomic_DNA"/>
</dbReference>
<gene>
    <name evidence="5" type="ORF">HX845_03860</name>
</gene>
<dbReference type="RefSeq" id="WP_017124344.1">
    <property type="nucleotide sequence ID" value="NZ_JACAQE010000001.1"/>
</dbReference>
<comment type="caution">
    <text evidence="5">The sequence shown here is derived from an EMBL/GenBank/DDBJ whole genome shotgun (WGS) entry which is preliminary data.</text>
</comment>
<dbReference type="Gene3D" id="1.25.40.10">
    <property type="entry name" value="Tetratricopeptide repeat domain"/>
    <property type="match status" value="1"/>
</dbReference>
<dbReference type="Proteomes" id="UP000517547">
    <property type="component" value="Unassembled WGS sequence"/>
</dbReference>
<reference evidence="5 6" key="1">
    <citation type="submission" date="2020-04" db="EMBL/GenBank/DDBJ databases">
        <title>Molecular characterization of pseudomonads from Agaricus bisporus reveal novel blotch 2 pathogens in Western Europe.</title>
        <authorList>
            <person name="Taparia T."/>
            <person name="Krijger M."/>
            <person name="Haynes E."/>
            <person name="Elpinstone J.G."/>
            <person name="Noble R."/>
            <person name="Van Der Wolf J."/>
        </authorList>
    </citation>
    <scope>NUCLEOTIDE SEQUENCE [LARGE SCALE GENOMIC DNA]</scope>
    <source>
        <strain evidence="5 6">IPO3738</strain>
    </source>
</reference>
<keyword evidence="4" id="KW-0802">TPR repeat</keyword>
<evidence type="ECO:0000256" key="3">
    <source>
        <dbReference type="ARBA" id="ARBA00022737"/>
    </source>
</evidence>
<protein>
    <recommendedName>
        <fullName evidence="2">Tetratricopeptide repeat protein 38</fullName>
    </recommendedName>
</protein>
<sequence>MSLDYLGNPIDSSLPSTRHGIDAFISGFLAYHPRAEDILAAADADPDSRLANALAGILLMFSESPEGPVLAERYRQRADAVGSNHLRANLYLAILNAWIGDDLGRVLGLSEQLLDRFPRDLFAAKLNQYVEFNRGNWPALLRIALKARDAAPEIAHSHGLLAFAYEQCHLLDQAEAAARQALHLQADEPWAQHALAHVLLTHGRIEEGIDFLESVKDHWEGLNSFMYTHNWWHLALFYLARGQEQRVLEIYDRHVWGILPEYSQDQVGAVSLLARLELAGVDVGQRWQALVPYLQARTGDTVQPFLSVQYLYGLARAGQPQAEQLLEALRERGLTAPAFSRTTWAQVTLPLAEGLLAHARGDWETAVQRLSGVLPRLNDIGGSHAQRDLFAQIELDARLRSKDWLVAQQTLELRRGHDALDVPVNRHLERVYSALGLPSEAERARARINQVVPG</sequence>
<proteinExistence type="inferred from homology"/>
<dbReference type="InterPro" id="IPR011990">
    <property type="entry name" value="TPR-like_helical_dom_sf"/>
</dbReference>
<evidence type="ECO:0000256" key="1">
    <source>
        <dbReference type="ARBA" id="ARBA00005857"/>
    </source>
</evidence>
<comment type="similarity">
    <text evidence="1">Belongs to the TTC38 family.</text>
</comment>
<accession>A0A7Y7XX96</accession>
<dbReference type="PANTHER" id="PTHR16263:SF4">
    <property type="entry name" value="TETRATRICOPEPTIDE REPEAT PROTEIN 38"/>
    <property type="match status" value="1"/>
</dbReference>
<evidence type="ECO:0000256" key="2">
    <source>
        <dbReference type="ARBA" id="ARBA00019992"/>
    </source>
</evidence>
<evidence type="ECO:0000313" key="6">
    <source>
        <dbReference type="Proteomes" id="UP000517547"/>
    </source>
</evidence>
<dbReference type="PANTHER" id="PTHR16263">
    <property type="entry name" value="TETRATRICOPEPTIDE REPEAT PROTEIN 38"/>
    <property type="match status" value="1"/>
</dbReference>
<evidence type="ECO:0000313" key="5">
    <source>
        <dbReference type="EMBL" id="NWC12772.1"/>
    </source>
</evidence>
<dbReference type="CDD" id="cd05804">
    <property type="entry name" value="StaR_like"/>
    <property type="match status" value="1"/>
</dbReference>
<dbReference type="InterPro" id="IPR033891">
    <property type="entry name" value="TTC38"/>
</dbReference>
<dbReference type="AlphaFoldDB" id="A0A7Y7XX96"/>
<keyword evidence="3" id="KW-0677">Repeat</keyword>
<dbReference type="SUPFAM" id="SSF48452">
    <property type="entry name" value="TPR-like"/>
    <property type="match status" value="1"/>
</dbReference>
<name>A0A7Y7XX96_9PSED</name>
<evidence type="ECO:0000256" key="4">
    <source>
        <dbReference type="ARBA" id="ARBA00022803"/>
    </source>
</evidence>
<organism evidence="5 6">
    <name type="scientific">Pseudomonas gingeri</name>
    <dbReference type="NCBI Taxonomy" id="117681"/>
    <lineage>
        <taxon>Bacteria</taxon>
        <taxon>Pseudomonadati</taxon>
        <taxon>Pseudomonadota</taxon>
        <taxon>Gammaproteobacteria</taxon>
        <taxon>Pseudomonadales</taxon>
        <taxon>Pseudomonadaceae</taxon>
        <taxon>Pseudomonas</taxon>
    </lineage>
</organism>